<dbReference type="GO" id="GO:0030422">
    <property type="term" value="P:siRNA processing"/>
    <property type="evidence" value="ECO:0007669"/>
    <property type="project" value="TreeGrafter"/>
</dbReference>
<dbReference type="AlphaFoldDB" id="A0A4V3SHJ2"/>
<evidence type="ECO:0000313" key="4">
    <source>
        <dbReference type="EMBL" id="TGZ76424.1"/>
    </source>
</evidence>
<dbReference type="InterPro" id="IPR007855">
    <property type="entry name" value="RDRP"/>
</dbReference>
<dbReference type="Proteomes" id="UP000298138">
    <property type="component" value="Unassembled WGS sequence"/>
</dbReference>
<gene>
    <name evidence="4" type="ORF">EX30DRAFT_399279</name>
</gene>
<protein>
    <recommendedName>
        <fullName evidence="1">RNA-dependent RNA polymerase</fullName>
        <ecNumber evidence="1">2.7.7.48</ecNumber>
    </recommendedName>
</protein>
<dbReference type="GO" id="GO:0003723">
    <property type="term" value="F:RNA binding"/>
    <property type="evidence" value="ECO:0007669"/>
    <property type="project" value="UniProtKB-KW"/>
</dbReference>
<sequence>MEIFIQPIPHGLGQPGLHKQLKYSFNDVGIFAFNVRIQGGRHGSRRHAFVTIPSAELGLKLLTKHGDLPPGFQRNGVRHKPLFINGMALTIRPGRREPKNDHFLQGLIQRQNQEFERREERKRQHIKVVKRADKIFAISQVECGIWNPDPDGGVTEFIPRWSSGERAGTLQFRPNNVAIVLDAQYDGLNLDSSKKHTLLIHGYTINRIVTDKQEEVFLSLYEAPRIYRHTPTKLDIYLRSQNDLRQRVPGVDDEHQAYSGFSLVYRVILTYPEDNSRLLSLGGKAGISPIEPHNVQTVAARISFVQAFQTLVGELQNSHIYPFPVAYQLHALFANGTLPPDSISRLLPTIRRHIQKAGAELASLALKQFSREIGPHDPLNEASDINSQESLIGFLDKKLSELQATATPEWRARRAQQKEKEALVYRTTITPAGVYSFGPSFESLNRVLRKYRDFQDHFMRVTFGEEDAESFQQERGVDASVIIELFKQRILSPLVIAGRQFRFLGFSSSSLKSTTCWFMADFVFDGRWMTPQSLIQELGEFEHIRIPGRFAARVGQAFSDTTSSIQVGFDEEKDINDIERVDCKGVNRNFSDGIGKVSLQMVQRIWAQSAEMSRDKPTVFQIRYAGAKGVIALDPYLQGDQLCLRNSMVKFRGSSDRNIEICNWARKGALCLNRPMIKVLEDRNVSDRTFITLQKIAVDKLMISSRSPAHAANFFKRQNVSAPVLKLPWVIDVLQNINIYFWNDPFLKQGLQLALAAALRSIKYKGRIPVEKGVTLMGVLDETCTLREGQIYASYVTEEGEWVSVKGRVLITRSPQYHPGDVQMVEAVDVPLNSPLKMLKNCVAFSQMGDRPLPSMLSGGDLDGDLYNIVWDPRFDIGNNLPSAEYESKQAIPLDHPVTLKDVGEFFVDFMQNNILGLIANRHLVISDQSRHGIHDERCIKLAGMASTAVDFPKTGIKVELLELPRPDIPAAKPDFLAPGPRAIVSKNDVRFALNALDVDPEEDNDDIGTPQVWYESQKVLGKLYRAINEERFLSQIKDNLSITERSSREEILTEIWDYMVDHTRGYADWHDYIDEALQQRLEYCFNMEAIMIDRSETPWKSSLTEIEVFMGTILGKTAFARRNFEMTQLLRSDYNWLVSHTIGWMRGKDREETVSKAMAALFISLPDAGHDMKNEMQSWAWVAVCLLVAEVDQIQKESRRSKSSRMKENRD</sequence>
<keyword evidence="1" id="KW-0548">Nucleotidyltransferase</keyword>
<accession>A0A4V3SHJ2</accession>
<dbReference type="OrthoDB" id="6513042at2759"/>
<keyword evidence="1" id="KW-0694">RNA-binding</keyword>
<evidence type="ECO:0000256" key="1">
    <source>
        <dbReference type="RuleBase" id="RU363098"/>
    </source>
</evidence>
<dbReference type="GO" id="GO:0003968">
    <property type="term" value="F:RNA-directed RNA polymerase activity"/>
    <property type="evidence" value="ECO:0007669"/>
    <property type="project" value="UniProtKB-KW"/>
</dbReference>
<evidence type="ECO:0000259" key="2">
    <source>
        <dbReference type="Pfam" id="PF05183"/>
    </source>
</evidence>
<feature type="domain" description="RDRP core" evidence="2">
    <location>
        <begin position="429"/>
        <end position="1028"/>
    </location>
</feature>
<dbReference type="EC" id="2.7.7.48" evidence="1"/>
<reference evidence="4 5" key="1">
    <citation type="submission" date="2019-04" db="EMBL/GenBank/DDBJ databases">
        <title>Comparative genomics and transcriptomics to analyze fruiting body development in filamentous ascomycetes.</title>
        <authorList>
            <consortium name="DOE Joint Genome Institute"/>
            <person name="Lutkenhaus R."/>
            <person name="Traeger S."/>
            <person name="Breuer J."/>
            <person name="Kuo A."/>
            <person name="Lipzen A."/>
            <person name="Pangilinan J."/>
            <person name="Dilworth D."/>
            <person name="Sandor L."/>
            <person name="Poggeler S."/>
            <person name="Barry K."/>
            <person name="Grigoriev I.V."/>
            <person name="Nowrousian M."/>
        </authorList>
    </citation>
    <scope>NUCLEOTIDE SEQUENCE [LARGE SCALE GENOMIC DNA]</scope>
    <source>
        <strain evidence="4 5">CBS 389.68</strain>
    </source>
</reference>
<dbReference type="PANTHER" id="PTHR23079:SF17">
    <property type="entry name" value="RNA-DEPENDENT RNA POLYMERASE"/>
    <property type="match status" value="1"/>
</dbReference>
<dbReference type="InParanoid" id="A0A4V3SHJ2"/>
<proteinExistence type="inferred from homology"/>
<dbReference type="PANTHER" id="PTHR23079">
    <property type="entry name" value="RNA-DEPENDENT RNA POLYMERASE"/>
    <property type="match status" value="1"/>
</dbReference>
<evidence type="ECO:0000313" key="5">
    <source>
        <dbReference type="Proteomes" id="UP000298138"/>
    </source>
</evidence>
<keyword evidence="5" id="KW-1185">Reference proteome</keyword>
<dbReference type="STRING" id="341454.A0A4V3SHJ2"/>
<dbReference type="GO" id="GO:0031380">
    <property type="term" value="C:nuclear RNA-directed RNA polymerase complex"/>
    <property type="evidence" value="ECO:0007669"/>
    <property type="project" value="TreeGrafter"/>
</dbReference>
<dbReference type="Pfam" id="PF05183">
    <property type="entry name" value="RdRP"/>
    <property type="match status" value="1"/>
</dbReference>
<evidence type="ECO:0000259" key="3">
    <source>
        <dbReference type="Pfam" id="PF25358"/>
    </source>
</evidence>
<keyword evidence="1" id="KW-0808">Transferase</keyword>
<comment type="catalytic activity">
    <reaction evidence="1">
        <text>RNA(n) + a ribonucleoside 5'-triphosphate = RNA(n+1) + diphosphate</text>
        <dbReference type="Rhea" id="RHEA:21248"/>
        <dbReference type="Rhea" id="RHEA-COMP:14527"/>
        <dbReference type="Rhea" id="RHEA-COMP:17342"/>
        <dbReference type="ChEBI" id="CHEBI:33019"/>
        <dbReference type="ChEBI" id="CHEBI:61557"/>
        <dbReference type="ChEBI" id="CHEBI:140395"/>
        <dbReference type="EC" id="2.7.7.48"/>
    </reaction>
</comment>
<dbReference type="InterPro" id="IPR057596">
    <property type="entry name" value="RDRP_core"/>
</dbReference>
<keyword evidence="1" id="KW-0696">RNA-directed RNA polymerase</keyword>
<organism evidence="4 5">
    <name type="scientific">Ascodesmis nigricans</name>
    <dbReference type="NCBI Taxonomy" id="341454"/>
    <lineage>
        <taxon>Eukaryota</taxon>
        <taxon>Fungi</taxon>
        <taxon>Dikarya</taxon>
        <taxon>Ascomycota</taxon>
        <taxon>Pezizomycotina</taxon>
        <taxon>Pezizomycetes</taxon>
        <taxon>Pezizales</taxon>
        <taxon>Ascodesmidaceae</taxon>
        <taxon>Ascodesmis</taxon>
    </lineage>
</organism>
<dbReference type="EMBL" id="ML220179">
    <property type="protein sequence ID" value="TGZ76424.1"/>
    <property type="molecule type" value="Genomic_DNA"/>
</dbReference>
<dbReference type="InterPro" id="IPR057503">
    <property type="entry name" value="PH_RdRP"/>
</dbReference>
<dbReference type="Pfam" id="PF25358">
    <property type="entry name" value="PH_fung_RdRP"/>
    <property type="match status" value="1"/>
</dbReference>
<comment type="similarity">
    <text evidence="1">Belongs to the RdRP family.</text>
</comment>
<name>A0A4V3SHJ2_9PEZI</name>
<feature type="domain" description="RdRP-like PH" evidence="3">
    <location>
        <begin position="135"/>
        <end position="300"/>
    </location>
</feature>